<organism evidence="2 3">
    <name type="scientific">Strigomonas culicis</name>
    <dbReference type="NCBI Taxonomy" id="28005"/>
    <lineage>
        <taxon>Eukaryota</taxon>
        <taxon>Discoba</taxon>
        <taxon>Euglenozoa</taxon>
        <taxon>Kinetoplastea</taxon>
        <taxon>Metakinetoplastina</taxon>
        <taxon>Trypanosomatida</taxon>
        <taxon>Trypanosomatidae</taxon>
        <taxon>Strigomonadinae</taxon>
        <taxon>Strigomonas</taxon>
    </lineage>
</organism>
<sequence length="212" mass="24112">MSEDGGAHPKLKVGKVYTNNGLLVDCAADVPRGDTLMYKLDRGSHTDAKMDDFDFANFSISEPKTQAQPKRPRCDSDLPVFVVESVPRSKVRKLSHTLPYFEPTSATVSFREFVDCYQNDYVDEDADGGSENYLYYDHRKDDEYDSNAEDFSGNDYPENADEGSSSLSSRRSMNHSECSDQPAHRRTQHYGMFYEDDYEEQPLSEGWSSDDD</sequence>
<name>S9U7A0_9TRYP</name>
<reference evidence="2 3" key="1">
    <citation type="journal article" date="2013" name="PLoS ONE">
        <title>Predicting the Proteins of Angomonas deanei, Strigomonas culicis and Their Respective Endosymbionts Reveals New Aspects of the Trypanosomatidae Family.</title>
        <authorList>
            <person name="Motta M.C."/>
            <person name="Martins A.C."/>
            <person name="de Souza S.S."/>
            <person name="Catta-Preta C.M."/>
            <person name="Silva R."/>
            <person name="Klein C.C."/>
            <person name="de Almeida L.G."/>
            <person name="de Lima Cunha O."/>
            <person name="Ciapina L.P."/>
            <person name="Brocchi M."/>
            <person name="Colabardini A.C."/>
            <person name="de Araujo Lima B."/>
            <person name="Machado C.R."/>
            <person name="de Almeida Soares C.M."/>
            <person name="Probst C.M."/>
            <person name="de Menezes C.B."/>
            <person name="Thompson C.E."/>
            <person name="Bartholomeu D.C."/>
            <person name="Gradia D.F."/>
            <person name="Pavoni D.P."/>
            <person name="Grisard E.C."/>
            <person name="Fantinatti-Garboggini F."/>
            <person name="Marchini F.K."/>
            <person name="Rodrigues-Luiz G.F."/>
            <person name="Wagner G."/>
            <person name="Goldman G.H."/>
            <person name="Fietto J.L."/>
            <person name="Elias M.C."/>
            <person name="Goldman M.H."/>
            <person name="Sagot M.F."/>
            <person name="Pereira M."/>
            <person name="Stoco P.H."/>
            <person name="de Mendonca-Neto R.P."/>
            <person name="Teixeira S.M."/>
            <person name="Maciel T.E."/>
            <person name="de Oliveira Mendes T.A."/>
            <person name="Urmenyi T.P."/>
            <person name="de Souza W."/>
            <person name="Schenkman S."/>
            <person name="de Vasconcelos A.T."/>
        </authorList>
    </citation>
    <scope>NUCLEOTIDE SEQUENCE [LARGE SCALE GENOMIC DNA]</scope>
</reference>
<evidence type="ECO:0008006" key="4">
    <source>
        <dbReference type="Google" id="ProtNLM"/>
    </source>
</evidence>
<evidence type="ECO:0000313" key="3">
    <source>
        <dbReference type="Proteomes" id="UP000015354"/>
    </source>
</evidence>
<keyword evidence="3" id="KW-1185">Reference proteome</keyword>
<evidence type="ECO:0000313" key="2">
    <source>
        <dbReference type="EMBL" id="EPY24664.1"/>
    </source>
</evidence>
<dbReference type="AlphaFoldDB" id="S9U7A0"/>
<dbReference type="OrthoDB" id="273137at2759"/>
<feature type="compositionally biased region" description="Acidic residues" evidence="1">
    <location>
        <begin position="194"/>
        <end position="212"/>
    </location>
</feature>
<evidence type="ECO:0000256" key="1">
    <source>
        <dbReference type="SAM" id="MobiDB-lite"/>
    </source>
</evidence>
<dbReference type="EMBL" id="ATMH01007067">
    <property type="protein sequence ID" value="EPY24664.1"/>
    <property type="molecule type" value="Genomic_DNA"/>
</dbReference>
<feature type="region of interest" description="Disordered" evidence="1">
    <location>
        <begin position="144"/>
        <end position="212"/>
    </location>
</feature>
<proteinExistence type="predicted"/>
<gene>
    <name evidence="2" type="ORF">STCU_07067</name>
</gene>
<protein>
    <recommendedName>
        <fullName evidence="4">Transcription factor Iwr1 domain-containing protein</fullName>
    </recommendedName>
</protein>
<comment type="caution">
    <text evidence="2">The sequence shown here is derived from an EMBL/GenBank/DDBJ whole genome shotgun (WGS) entry which is preliminary data.</text>
</comment>
<accession>S9U7A0</accession>
<dbReference type="Proteomes" id="UP000015354">
    <property type="component" value="Unassembled WGS sequence"/>
</dbReference>